<evidence type="ECO:0000256" key="1">
    <source>
        <dbReference type="ARBA" id="ARBA00010928"/>
    </source>
</evidence>
<feature type="compositionally biased region" description="Polar residues" evidence="3">
    <location>
        <begin position="322"/>
        <end position="332"/>
    </location>
</feature>
<dbReference type="SUPFAM" id="SSF55347">
    <property type="entry name" value="Glyceraldehyde-3-phosphate dehydrogenase-like, C-terminal domain"/>
    <property type="match status" value="1"/>
</dbReference>
<evidence type="ECO:0000259" key="4">
    <source>
        <dbReference type="Pfam" id="PF01408"/>
    </source>
</evidence>
<evidence type="ECO:0000313" key="6">
    <source>
        <dbReference type="EMBL" id="WSB67486.1"/>
    </source>
</evidence>
<dbReference type="SUPFAM" id="SSF51735">
    <property type="entry name" value="NAD(P)-binding Rossmann-fold domains"/>
    <property type="match status" value="1"/>
</dbReference>
<dbReference type="Gene3D" id="3.40.50.720">
    <property type="entry name" value="NAD(P)-binding Rossmann-like Domain"/>
    <property type="match status" value="1"/>
</dbReference>
<feature type="region of interest" description="Disordered" evidence="3">
    <location>
        <begin position="316"/>
        <end position="348"/>
    </location>
</feature>
<dbReference type="InterPro" id="IPR000683">
    <property type="entry name" value="Gfo/Idh/MocA-like_OxRdtase_N"/>
</dbReference>
<proteinExistence type="inferred from homology"/>
<dbReference type="Pfam" id="PF01408">
    <property type="entry name" value="GFO_IDH_MocA"/>
    <property type="match status" value="1"/>
</dbReference>
<evidence type="ECO:0000256" key="3">
    <source>
        <dbReference type="SAM" id="MobiDB-lite"/>
    </source>
</evidence>
<keyword evidence="7" id="KW-1185">Reference proteome</keyword>
<dbReference type="Gene3D" id="3.30.360.10">
    <property type="entry name" value="Dihydrodipicolinate Reductase, domain 2"/>
    <property type="match status" value="1"/>
</dbReference>
<organism evidence="6 7">
    <name type="scientific">Streptomyces decoyicus</name>
    <dbReference type="NCBI Taxonomy" id="249567"/>
    <lineage>
        <taxon>Bacteria</taxon>
        <taxon>Bacillati</taxon>
        <taxon>Actinomycetota</taxon>
        <taxon>Actinomycetes</taxon>
        <taxon>Kitasatosporales</taxon>
        <taxon>Streptomycetaceae</taxon>
        <taxon>Streptomyces</taxon>
    </lineage>
</organism>
<dbReference type="RefSeq" id="WP_326616779.1">
    <property type="nucleotide sequence ID" value="NZ_CP109106.1"/>
</dbReference>
<feature type="domain" description="GFO/IDH/MocA-like oxidoreductase" evidence="5">
    <location>
        <begin position="133"/>
        <end position="249"/>
    </location>
</feature>
<feature type="domain" description="Gfo/Idh/MocA-like oxidoreductase N-terminal" evidence="4">
    <location>
        <begin position="5"/>
        <end position="122"/>
    </location>
</feature>
<dbReference type="EMBL" id="CP109106">
    <property type="protein sequence ID" value="WSB67486.1"/>
    <property type="molecule type" value="Genomic_DNA"/>
</dbReference>
<dbReference type="PANTHER" id="PTHR22604">
    <property type="entry name" value="OXIDOREDUCTASES"/>
    <property type="match status" value="1"/>
</dbReference>
<dbReference type="InterPro" id="IPR055170">
    <property type="entry name" value="GFO_IDH_MocA-like_dom"/>
</dbReference>
<evidence type="ECO:0000256" key="2">
    <source>
        <dbReference type="ARBA" id="ARBA00023002"/>
    </source>
</evidence>
<accession>A0ABZ1FAV8</accession>
<dbReference type="PANTHER" id="PTHR22604:SF105">
    <property type="entry name" value="TRANS-1,2-DIHYDROBENZENE-1,2-DIOL DEHYDROGENASE"/>
    <property type="match status" value="1"/>
</dbReference>
<protein>
    <submittedName>
        <fullName evidence="6">Gfo/Idh/MocA family oxidoreductase</fullName>
    </submittedName>
</protein>
<evidence type="ECO:0000313" key="7">
    <source>
        <dbReference type="Proteomes" id="UP001344251"/>
    </source>
</evidence>
<keyword evidence="2" id="KW-0560">Oxidoreductase</keyword>
<dbReference type="Pfam" id="PF22725">
    <property type="entry name" value="GFO_IDH_MocA_C3"/>
    <property type="match status" value="1"/>
</dbReference>
<comment type="similarity">
    <text evidence="1">Belongs to the Gfo/Idh/MocA family.</text>
</comment>
<dbReference type="Proteomes" id="UP001344251">
    <property type="component" value="Chromosome"/>
</dbReference>
<name>A0ABZ1FAV8_9ACTN</name>
<dbReference type="InterPro" id="IPR036291">
    <property type="entry name" value="NAD(P)-bd_dom_sf"/>
</dbReference>
<sequence>MPPPVRIAVLGCAGIARRRMLPAFAGTPGVTPVVVASRDAARAAELAREFGCRHVQGYAAALEDPAVDAVYLPLPAALHADWAQAALHAGKHVLAEKPLALDPGRTDRLLALAAARGLVVAENVMFPHHRQHTAVRDLVCAGAIGELRSLHAAFAVPRLPDDDIRYRPELGGGALWDTGVYPVRAAVHHLGGGLRVTGAVLARGPGRRVDTTGSALLVRDDGVSAQLSFGLDHVYRNVCELWGTRGRIVIERAFTPPADLTPMVRLEDGSGTREIRLAPDDQVRNTVAAFGAAVRARRTCPDDGIREQARLLHAIRRRAQPRSATDPGSTTAPYGAARRVGPRTEVSW</sequence>
<evidence type="ECO:0000259" key="5">
    <source>
        <dbReference type="Pfam" id="PF22725"/>
    </source>
</evidence>
<reference evidence="6 7" key="1">
    <citation type="submission" date="2022-10" db="EMBL/GenBank/DDBJ databases">
        <title>The complete genomes of actinobacterial strains from the NBC collection.</title>
        <authorList>
            <person name="Joergensen T.S."/>
            <person name="Alvarez Arevalo M."/>
            <person name="Sterndorff E.B."/>
            <person name="Faurdal D."/>
            <person name="Vuksanovic O."/>
            <person name="Mourched A.-S."/>
            <person name="Charusanti P."/>
            <person name="Shaw S."/>
            <person name="Blin K."/>
            <person name="Weber T."/>
        </authorList>
    </citation>
    <scope>NUCLEOTIDE SEQUENCE [LARGE SCALE GENOMIC DNA]</scope>
    <source>
        <strain evidence="6 7">NBC 01774</strain>
    </source>
</reference>
<gene>
    <name evidence="6" type="ORF">OG863_05635</name>
</gene>
<dbReference type="InterPro" id="IPR050984">
    <property type="entry name" value="Gfo/Idh/MocA_domain"/>
</dbReference>